<dbReference type="Gene3D" id="3.40.50.2000">
    <property type="entry name" value="Glycogen Phosphorylase B"/>
    <property type="match status" value="2"/>
</dbReference>
<gene>
    <name evidence="2" type="ORF">METZ01_LOCUS282375</name>
</gene>
<dbReference type="AlphaFoldDB" id="A0A382L3Q1"/>
<sequence length="278" mass="31685">YWMPFFAPAFSSIAKQVKKGCNAKIIVNCNNITAHEPKPWDNQMTKSFFSYCDGFMVMSNTVEADLKAIQSNPKYKRSPHPIYDVFGDSVDKDKARNSLGLGQENIILYFGLIRDYKGLDILLDSAKLLKNRMKKFKILVAGECYGNENKYIQLAQENNVMDIIDFRFDFVPNEKVSQYFCASDLVVLPYKSATQSGVVPIAYHFDKPVVVSNVGGLHEIVEEGKSGYVCDPTPESISEMIIKFFNEDAVQFTEFILKYKQNFSWSNYINVLMELADL</sequence>
<reference evidence="2" key="1">
    <citation type="submission" date="2018-05" db="EMBL/GenBank/DDBJ databases">
        <authorList>
            <person name="Lanie J.A."/>
            <person name="Ng W.-L."/>
            <person name="Kazmierczak K.M."/>
            <person name="Andrzejewski T.M."/>
            <person name="Davidsen T.M."/>
            <person name="Wayne K.J."/>
            <person name="Tettelin H."/>
            <person name="Glass J.I."/>
            <person name="Rusch D."/>
            <person name="Podicherti R."/>
            <person name="Tsui H.-C.T."/>
            <person name="Winkler M.E."/>
        </authorList>
    </citation>
    <scope>NUCLEOTIDE SEQUENCE</scope>
</reference>
<dbReference type="PANTHER" id="PTHR12526">
    <property type="entry name" value="GLYCOSYLTRANSFERASE"/>
    <property type="match status" value="1"/>
</dbReference>
<name>A0A382L3Q1_9ZZZZ</name>
<proteinExistence type="predicted"/>
<dbReference type="EMBL" id="UINC01083633">
    <property type="protein sequence ID" value="SVC29521.1"/>
    <property type="molecule type" value="Genomic_DNA"/>
</dbReference>
<organism evidence="2">
    <name type="scientific">marine metagenome</name>
    <dbReference type="NCBI Taxonomy" id="408172"/>
    <lineage>
        <taxon>unclassified sequences</taxon>
        <taxon>metagenomes</taxon>
        <taxon>ecological metagenomes</taxon>
    </lineage>
</organism>
<evidence type="ECO:0000313" key="2">
    <source>
        <dbReference type="EMBL" id="SVC29521.1"/>
    </source>
</evidence>
<accession>A0A382L3Q1</accession>
<protein>
    <recommendedName>
        <fullName evidence="1">Glycosyl transferase family 1 domain-containing protein</fullName>
    </recommendedName>
</protein>
<dbReference type="InterPro" id="IPR001296">
    <property type="entry name" value="Glyco_trans_1"/>
</dbReference>
<evidence type="ECO:0000259" key="1">
    <source>
        <dbReference type="Pfam" id="PF00534"/>
    </source>
</evidence>
<dbReference type="SUPFAM" id="SSF53756">
    <property type="entry name" value="UDP-Glycosyltransferase/glycogen phosphorylase"/>
    <property type="match status" value="1"/>
</dbReference>
<feature type="domain" description="Glycosyl transferase family 1" evidence="1">
    <location>
        <begin position="91"/>
        <end position="248"/>
    </location>
</feature>
<dbReference type="GO" id="GO:0016757">
    <property type="term" value="F:glycosyltransferase activity"/>
    <property type="evidence" value="ECO:0007669"/>
    <property type="project" value="InterPro"/>
</dbReference>
<dbReference type="PANTHER" id="PTHR12526:SF634">
    <property type="entry name" value="BLL3361 PROTEIN"/>
    <property type="match status" value="1"/>
</dbReference>
<dbReference type="Pfam" id="PF00534">
    <property type="entry name" value="Glycos_transf_1"/>
    <property type="match status" value="1"/>
</dbReference>
<feature type="non-terminal residue" evidence="2">
    <location>
        <position position="1"/>
    </location>
</feature>